<comment type="subunit">
    <text evidence="7">Component of nuclear RNase P and RNase MRP ribonucleoproteins. RNase P consists of a catalytic RNA moiety and 10 different protein chains; POP1, POP4, POP5, POP7, RPP14, RPP21, RPP25, RPP30, RPP38 and RPP40. Within the RNase P complex, POP1, POP7 and RPP25 form the 'finger' subcomplex, POP5, RPP14, RPP40 and homodimeric RPP30 form the 'palm' subcomplex, and RPP21, POP4 and RPP38 form the 'wrist' subcomplex. All subunits of the RNase P complex interact with the catalytic RNA. Several subunits of RNase P are also part of the RNase MRP complex. RNase MRP consists of a catalytic RNA moiety and about 8 protein subunits; POP1, POP7, RPP25, RPP30, RPP38, RPP40 and possibly also POP4 and POP5.</text>
</comment>
<comment type="similarity">
    <text evidence="2">Belongs to the eukaryotic/archaeal RNase P protein component 2 family.</text>
</comment>
<evidence type="ECO:0000256" key="5">
    <source>
        <dbReference type="ARBA" id="ARBA00023242"/>
    </source>
</evidence>
<keyword evidence="3" id="KW-0698">rRNA processing</keyword>
<evidence type="ECO:0000256" key="4">
    <source>
        <dbReference type="ARBA" id="ARBA00022694"/>
    </source>
</evidence>
<dbReference type="GO" id="GO:0006364">
    <property type="term" value="P:rRNA processing"/>
    <property type="evidence" value="ECO:0007669"/>
    <property type="project" value="UniProtKB-KW"/>
</dbReference>
<dbReference type="Gene3D" id="3.30.70.3250">
    <property type="entry name" value="Ribonuclease P, Pop5 subunit"/>
    <property type="match status" value="1"/>
</dbReference>
<comment type="subcellular location">
    <subcellularLocation>
        <location evidence="1">Nucleus</location>
        <location evidence="1">Nucleolus</location>
    </subcellularLocation>
</comment>
<sequence length="252" mass="28031">MVRFKNRWGSDGQRGRAGRFARELGERDGGGGRAAPTSGRDSGCLPTTRANAGRADCANSLGYLGQAEGQAGTSCERSQSELRLGREFRAGIGKYFLCEIISEDPHCRQFIEERIVHSAVKNAVARIHGDFGVACCSIAFSVRYVNAYTGVVLFSCRKDFYRLLWSSLPFISHLENRSQHCPCSFNTLHVGATIRTCQKFLIQYNRDQLLLLLRNCTSEADREAIRKSVQSCALVGVEQFQSKDEESEENTD</sequence>
<evidence type="ECO:0000256" key="8">
    <source>
        <dbReference type="ARBA" id="ARBA00056519"/>
    </source>
</evidence>
<evidence type="ECO:0000256" key="6">
    <source>
        <dbReference type="ARBA" id="ARBA00044198"/>
    </source>
</evidence>
<accession>A0AAW1APH9</accession>
<evidence type="ECO:0000313" key="11">
    <source>
        <dbReference type="Proteomes" id="UP001474421"/>
    </source>
</evidence>
<dbReference type="FunFam" id="3.30.70.3250:FF:000001">
    <property type="entry name" value="Ribonuclease P/MRP protein subunit POP5"/>
    <property type="match status" value="1"/>
</dbReference>
<evidence type="ECO:0000256" key="9">
    <source>
        <dbReference type="SAM" id="MobiDB-lite"/>
    </source>
</evidence>
<organism evidence="10 11">
    <name type="scientific">Crotalus adamanteus</name>
    <name type="common">Eastern diamondback rattlesnake</name>
    <dbReference type="NCBI Taxonomy" id="8729"/>
    <lineage>
        <taxon>Eukaryota</taxon>
        <taxon>Metazoa</taxon>
        <taxon>Chordata</taxon>
        <taxon>Craniata</taxon>
        <taxon>Vertebrata</taxon>
        <taxon>Euteleostomi</taxon>
        <taxon>Lepidosauria</taxon>
        <taxon>Squamata</taxon>
        <taxon>Bifurcata</taxon>
        <taxon>Unidentata</taxon>
        <taxon>Episquamata</taxon>
        <taxon>Toxicofera</taxon>
        <taxon>Serpentes</taxon>
        <taxon>Colubroidea</taxon>
        <taxon>Viperidae</taxon>
        <taxon>Crotalinae</taxon>
        <taxon>Crotalus</taxon>
    </lineage>
</organism>
<dbReference type="SUPFAM" id="SSF160350">
    <property type="entry name" value="Rnp2-like"/>
    <property type="match status" value="1"/>
</dbReference>
<dbReference type="GO" id="GO:0001682">
    <property type="term" value="P:tRNA 5'-leader removal"/>
    <property type="evidence" value="ECO:0007669"/>
    <property type="project" value="InterPro"/>
</dbReference>
<dbReference type="InterPro" id="IPR038085">
    <property type="entry name" value="Rnp2-like_sf"/>
</dbReference>
<evidence type="ECO:0000256" key="2">
    <source>
        <dbReference type="ARBA" id="ARBA00010800"/>
    </source>
</evidence>
<feature type="region of interest" description="Disordered" evidence="9">
    <location>
        <begin position="1"/>
        <end position="45"/>
    </location>
</feature>
<dbReference type="GO" id="GO:0030681">
    <property type="term" value="C:multimeric ribonuclease P complex"/>
    <property type="evidence" value="ECO:0007669"/>
    <property type="project" value="UniProtKB-ARBA"/>
</dbReference>
<gene>
    <name evidence="10" type="ORF">NXF25_017838</name>
</gene>
<dbReference type="PANTHER" id="PTHR48414:SF1">
    <property type="entry name" value="POP5 HOMOLOG, RIBONUCLEASE P_MRP SUBUNIT"/>
    <property type="match status" value="1"/>
</dbReference>
<comment type="function">
    <text evidence="8">Component of ribonuclease P, a protein complex that generates mature tRNA molecules by cleaving their 5'-ends. Also a component of the MRP ribonuclease complex, which cleaves pre-rRNA sequences.</text>
</comment>
<dbReference type="AlphaFoldDB" id="A0AAW1APH9"/>
<dbReference type="EMBL" id="JAOTOJ010000018">
    <property type="protein sequence ID" value="KAK9391449.1"/>
    <property type="molecule type" value="Genomic_DNA"/>
</dbReference>
<evidence type="ECO:0000313" key="10">
    <source>
        <dbReference type="EMBL" id="KAK9391449.1"/>
    </source>
</evidence>
<comment type="caution">
    <text evidence="10">The sequence shown here is derived from an EMBL/GenBank/DDBJ whole genome shotgun (WGS) entry which is preliminary data.</text>
</comment>
<keyword evidence="4" id="KW-0819">tRNA processing</keyword>
<dbReference type="GO" id="GO:0005730">
    <property type="term" value="C:nucleolus"/>
    <property type="evidence" value="ECO:0007669"/>
    <property type="project" value="UniProtKB-SubCell"/>
</dbReference>
<dbReference type="Pfam" id="PF01900">
    <property type="entry name" value="RNase_P_Rpp14"/>
    <property type="match status" value="1"/>
</dbReference>
<protein>
    <recommendedName>
        <fullName evidence="6">Ribonuclease P/MRP protein subunit POP5</fullName>
    </recommendedName>
</protein>
<feature type="compositionally biased region" description="Basic and acidic residues" evidence="9">
    <location>
        <begin position="20"/>
        <end position="30"/>
    </location>
</feature>
<reference evidence="10 11" key="1">
    <citation type="journal article" date="2024" name="Proc. Natl. Acad. Sci. U.S.A.">
        <title>The genetic regulatory architecture and epigenomic basis for age-related changes in rattlesnake venom.</title>
        <authorList>
            <person name="Hogan M.P."/>
            <person name="Holding M.L."/>
            <person name="Nystrom G.S."/>
            <person name="Colston T.J."/>
            <person name="Bartlett D.A."/>
            <person name="Mason A.J."/>
            <person name="Ellsworth S.A."/>
            <person name="Rautsaw R.M."/>
            <person name="Lawrence K.C."/>
            <person name="Strickland J.L."/>
            <person name="He B."/>
            <person name="Fraser P."/>
            <person name="Margres M.J."/>
            <person name="Gilbert D.M."/>
            <person name="Gibbs H.L."/>
            <person name="Parkinson C.L."/>
            <person name="Rokyta D.R."/>
        </authorList>
    </citation>
    <scope>NUCLEOTIDE SEQUENCE [LARGE SCALE GENOMIC DNA]</scope>
    <source>
        <strain evidence="10">DRR0105</strain>
    </source>
</reference>
<evidence type="ECO:0000256" key="1">
    <source>
        <dbReference type="ARBA" id="ARBA00004604"/>
    </source>
</evidence>
<dbReference type="PANTHER" id="PTHR48414">
    <property type="entry name" value="POP5 HOMOLOG, RIBONUCLEASE P_MRP SUBUNIT"/>
    <property type="match status" value="1"/>
</dbReference>
<dbReference type="Proteomes" id="UP001474421">
    <property type="component" value="Unassembled WGS sequence"/>
</dbReference>
<evidence type="ECO:0000256" key="7">
    <source>
        <dbReference type="ARBA" id="ARBA00046486"/>
    </source>
</evidence>
<name>A0AAW1APH9_CROAD</name>
<dbReference type="InterPro" id="IPR002759">
    <property type="entry name" value="Pop5/Rpp14/Rnp2-like"/>
</dbReference>
<keyword evidence="11" id="KW-1185">Reference proteome</keyword>
<proteinExistence type="inferred from homology"/>
<evidence type="ECO:0000256" key="3">
    <source>
        <dbReference type="ARBA" id="ARBA00022552"/>
    </source>
</evidence>
<keyword evidence="5" id="KW-0539">Nucleus</keyword>